<organism evidence="1 2">
    <name type="scientific">Jiangella rhizosphaerae</name>
    <dbReference type="NCBI Taxonomy" id="2293569"/>
    <lineage>
        <taxon>Bacteria</taxon>
        <taxon>Bacillati</taxon>
        <taxon>Actinomycetota</taxon>
        <taxon>Actinomycetes</taxon>
        <taxon>Jiangellales</taxon>
        <taxon>Jiangellaceae</taxon>
        <taxon>Jiangella</taxon>
    </lineage>
</organism>
<dbReference type="InterPro" id="IPR029063">
    <property type="entry name" value="SAM-dependent_MTases_sf"/>
</dbReference>
<comment type="caution">
    <text evidence="1">The sequence shown here is derived from an EMBL/GenBank/DDBJ whole genome shotgun (WGS) entry which is preliminary data.</text>
</comment>
<dbReference type="AlphaFoldDB" id="A0A418KGW7"/>
<dbReference type="InterPro" id="IPR001045">
    <property type="entry name" value="Spermi_synthase"/>
</dbReference>
<name>A0A418KGW7_9ACTN</name>
<reference evidence="1 2" key="1">
    <citation type="submission" date="2018-09" db="EMBL/GenBank/DDBJ databases">
        <title>Isolation, diversity and antifungal activity of actinobacteria from wheat.</title>
        <authorList>
            <person name="Han C."/>
        </authorList>
    </citation>
    <scope>NUCLEOTIDE SEQUENCE [LARGE SCALE GENOMIC DNA]</scope>
    <source>
        <strain evidence="1 2">NEAU-YY265</strain>
    </source>
</reference>
<dbReference type="GO" id="GO:0005829">
    <property type="term" value="C:cytosol"/>
    <property type="evidence" value="ECO:0007669"/>
    <property type="project" value="TreeGrafter"/>
</dbReference>
<dbReference type="PANTHER" id="PTHR11558">
    <property type="entry name" value="SPERMIDINE/SPERMINE SYNTHASE"/>
    <property type="match status" value="1"/>
</dbReference>
<accession>A0A418KGW7</accession>
<gene>
    <name evidence="1" type="ORF">DY240_29615</name>
</gene>
<sequence length="299" mass="32312">MYHVSVGVESSLPQAASPASRTAAAATLTVPLRTSPPWSSRLALQVTTASSERQGVSRTYDIECRWSRTYGVLVFDTPHTLVRHDGVDGEVVVRRRSTPDGPVYELIVNGTFLMDTAETSTERLLAGLLLDRHPEPATVLVAGLGFGFTVGSLLADARVRRVDVVEIEPTLVDVLRRGVVPGLDAVVGDDRVRMVVDDVRAMLPAAPPSTYDGILLDVDNGPHFLVHEANAEVYERPLLSVAARALRPGGMLAVWSATPAPVLAGVLADAVGDVEQVVRTVRRETRDVDYHVYVARRPL</sequence>
<evidence type="ECO:0000313" key="2">
    <source>
        <dbReference type="Proteomes" id="UP000284057"/>
    </source>
</evidence>
<evidence type="ECO:0008006" key="3">
    <source>
        <dbReference type="Google" id="ProtNLM"/>
    </source>
</evidence>
<dbReference type="PANTHER" id="PTHR11558:SF11">
    <property type="entry name" value="SPERMIDINE SYNTHASE"/>
    <property type="match status" value="1"/>
</dbReference>
<dbReference type="EMBL" id="QUAL01000432">
    <property type="protein sequence ID" value="RIQ11195.1"/>
    <property type="molecule type" value="Genomic_DNA"/>
</dbReference>
<proteinExistence type="predicted"/>
<dbReference type="GO" id="GO:0004766">
    <property type="term" value="F:spermidine synthase activity"/>
    <property type="evidence" value="ECO:0007669"/>
    <property type="project" value="TreeGrafter"/>
</dbReference>
<dbReference type="Pfam" id="PF01564">
    <property type="entry name" value="Spermine_synth"/>
    <property type="match status" value="1"/>
</dbReference>
<dbReference type="Gene3D" id="3.40.50.150">
    <property type="entry name" value="Vaccinia Virus protein VP39"/>
    <property type="match status" value="1"/>
</dbReference>
<dbReference type="Proteomes" id="UP000284057">
    <property type="component" value="Unassembled WGS sequence"/>
</dbReference>
<dbReference type="SUPFAM" id="SSF53335">
    <property type="entry name" value="S-adenosyl-L-methionine-dependent methyltransferases"/>
    <property type="match status" value="1"/>
</dbReference>
<protein>
    <recommendedName>
        <fullName evidence="3">PABS domain-containing protein</fullName>
    </recommendedName>
</protein>
<dbReference type="CDD" id="cd02440">
    <property type="entry name" value="AdoMet_MTases"/>
    <property type="match status" value="1"/>
</dbReference>
<evidence type="ECO:0000313" key="1">
    <source>
        <dbReference type="EMBL" id="RIQ11195.1"/>
    </source>
</evidence>
<dbReference type="GO" id="GO:0008295">
    <property type="term" value="P:spermidine biosynthetic process"/>
    <property type="evidence" value="ECO:0007669"/>
    <property type="project" value="TreeGrafter"/>
</dbReference>
<keyword evidence="2" id="KW-1185">Reference proteome</keyword>